<evidence type="ECO:0000313" key="2">
    <source>
        <dbReference type="EMBL" id="GLT13702.1"/>
    </source>
</evidence>
<evidence type="ECO:0008006" key="4">
    <source>
        <dbReference type="Google" id="ProtNLM"/>
    </source>
</evidence>
<dbReference type="RefSeq" id="WP_089124095.1">
    <property type="nucleotide sequence ID" value="NZ_BSPV01000003.1"/>
</dbReference>
<evidence type="ECO:0000256" key="1">
    <source>
        <dbReference type="SAM" id="Phobius"/>
    </source>
</evidence>
<accession>A0ABQ6EKQ8</accession>
<proteinExistence type="predicted"/>
<comment type="caution">
    <text evidence="2">The sequence shown here is derived from an EMBL/GenBank/DDBJ whole genome shotgun (WGS) entry which is preliminary data.</text>
</comment>
<gene>
    <name evidence="2" type="ORF">GCM10007931_06760</name>
</gene>
<evidence type="ECO:0000313" key="3">
    <source>
        <dbReference type="Proteomes" id="UP001157156"/>
    </source>
</evidence>
<name>A0ABQ6EKQ8_9VIBR</name>
<dbReference type="Pfam" id="PF14316">
    <property type="entry name" value="DUF4381"/>
    <property type="match status" value="1"/>
</dbReference>
<organism evidence="2 3">
    <name type="scientific">Vibrio algivorus</name>
    <dbReference type="NCBI Taxonomy" id="1667024"/>
    <lineage>
        <taxon>Bacteria</taxon>
        <taxon>Pseudomonadati</taxon>
        <taxon>Pseudomonadota</taxon>
        <taxon>Gammaproteobacteria</taxon>
        <taxon>Vibrionales</taxon>
        <taxon>Vibrionaceae</taxon>
        <taxon>Vibrio</taxon>
    </lineage>
</organism>
<sequence length="164" mass="19154">MTQPAPPGSYILRDLNEVGLPDHVSWFPQTLGWKIVGVVALIILVYCLYQYTRRWWQNRYRLEAIKVAESLSLDDPKFEYKLFVIIKRVLGHLNEKHQALYGDDFIKVVNEFPVKQPLTLEPILGQSWVSSLTSQKACLVNSDKEKLKLFCLNWLELHQNKEIQ</sequence>
<keyword evidence="1" id="KW-0472">Membrane</keyword>
<dbReference type="Proteomes" id="UP001157156">
    <property type="component" value="Unassembled WGS sequence"/>
</dbReference>
<feature type="transmembrane region" description="Helical" evidence="1">
    <location>
        <begin position="31"/>
        <end position="49"/>
    </location>
</feature>
<dbReference type="EMBL" id="BSPV01000003">
    <property type="protein sequence ID" value="GLT13702.1"/>
    <property type="molecule type" value="Genomic_DNA"/>
</dbReference>
<dbReference type="InterPro" id="IPR025489">
    <property type="entry name" value="DUF4381"/>
</dbReference>
<reference evidence="3" key="1">
    <citation type="journal article" date="2019" name="Int. J. Syst. Evol. Microbiol.">
        <title>The Global Catalogue of Microorganisms (GCM) 10K type strain sequencing project: providing services to taxonomists for standard genome sequencing and annotation.</title>
        <authorList>
            <consortium name="The Broad Institute Genomics Platform"/>
            <consortium name="The Broad Institute Genome Sequencing Center for Infectious Disease"/>
            <person name="Wu L."/>
            <person name="Ma J."/>
        </authorList>
    </citation>
    <scope>NUCLEOTIDE SEQUENCE [LARGE SCALE GENOMIC DNA]</scope>
    <source>
        <strain evidence="3">NBRC 111146</strain>
    </source>
</reference>
<keyword evidence="1" id="KW-1133">Transmembrane helix</keyword>
<keyword evidence="3" id="KW-1185">Reference proteome</keyword>
<protein>
    <recommendedName>
        <fullName evidence="4">DUF4381 domain-containing protein</fullName>
    </recommendedName>
</protein>
<keyword evidence="1" id="KW-0812">Transmembrane</keyword>